<evidence type="ECO:0000313" key="7">
    <source>
        <dbReference type="Proteomes" id="UP000000391"/>
    </source>
</evidence>
<feature type="domain" description="DUF8061" evidence="5">
    <location>
        <begin position="274"/>
        <end position="350"/>
    </location>
</feature>
<dbReference type="Proteomes" id="UP000000391">
    <property type="component" value="Chromosome"/>
</dbReference>
<sequence length="350" mass="39791">MKNIISGDADSFYNYISEGCRICQMGAKMVLFVTGVCGRNCYYCPLSEERKEDTVYANETIVYSDMDVINEVLQMNALGTGITGGEPFYKPERTIYYISLLKSEFGESHHIHLYTSIALDKDTLTILKNVGLDEIRFHPPQEIWDTLDSSQFPDSFKTAINIGLDAGIEIPAIENAEYIAEFIQNTDGFLNLNELEFTDTNSNELKKQSYSLRNDTSNAASNSRELAENLAENYQNASIHFCSSSYKDAVQFKRRLIRTAEKTARPFDEITEDGTVVYGLIETTKLENTINMLKEFEVPEDMYEINNTNIEIAWWILEDTADELKNTGCNTTIIERYPLKNGFIVETIPI</sequence>
<keyword evidence="3" id="KW-0408">Iron</keyword>
<dbReference type="RefSeq" id="WP_013194289.1">
    <property type="nucleotide sequence ID" value="NC_014253.1"/>
</dbReference>
<dbReference type="STRING" id="644295.Metev_0823"/>
<keyword evidence="4" id="KW-0411">Iron-sulfur</keyword>
<evidence type="ECO:0000256" key="1">
    <source>
        <dbReference type="ARBA" id="ARBA00022691"/>
    </source>
</evidence>
<gene>
    <name evidence="6" type="ordered locus">Metev_0823</name>
</gene>
<keyword evidence="1" id="KW-0949">S-adenosyl-L-methionine</keyword>
<keyword evidence="2" id="KW-0479">Metal-binding</keyword>
<reference evidence="6 7" key="1">
    <citation type="submission" date="2010-06" db="EMBL/GenBank/DDBJ databases">
        <title>Complete sequence chromosome of Methanohalobium evestigatum Z-7303.</title>
        <authorList>
            <consortium name="US DOE Joint Genome Institute"/>
            <person name="Lucas S."/>
            <person name="Copeland A."/>
            <person name="Lapidus A."/>
            <person name="Cheng J.-F."/>
            <person name="Bruce D."/>
            <person name="Goodwin L."/>
            <person name="Pitluck S."/>
            <person name="Saunders E."/>
            <person name="Detter J.C."/>
            <person name="Han C."/>
            <person name="Tapia R."/>
            <person name="Land M."/>
            <person name="Hauser L."/>
            <person name="Kyrpides N."/>
            <person name="Mikhailova N."/>
            <person name="Sieprawska-Lupa M."/>
            <person name="Whitman W.B."/>
            <person name="Anderson I."/>
            <person name="Woyke T."/>
        </authorList>
    </citation>
    <scope>NUCLEOTIDE SEQUENCE [LARGE SCALE GENOMIC DNA]</scope>
    <source>
        <strain evidence="7">ATCC BAA-1072 / DSM 3721 / NBRC 107634 / OCM 161 / Z-7303</strain>
    </source>
</reference>
<dbReference type="AlphaFoldDB" id="D7E8Q0"/>
<evidence type="ECO:0000256" key="2">
    <source>
        <dbReference type="ARBA" id="ARBA00022723"/>
    </source>
</evidence>
<dbReference type="GO" id="GO:0051536">
    <property type="term" value="F:iron-sulfur cluster binding"/>
    <property type="evidence" value="ECO:0007669"/>
    <property type="project" value="UniProtKB-KW"/>
</dbReference>
<dbReference type="InterPro" id="IPR058374">
    <property type="entry name" value="DUF8061"/>
</dbReference>
<dbReference type="OrthoDB" id="372128at2157"/>
<dbReference type="SFLD" id="SFLDS00029">
    <property type="entry name" value="Radical_SAM"/>
    <property type="match status" value="1"/>
</dbReference>
<dbReference type="InterPro" id="IPR040087">
    <property type="entry name" value="MJ0021-like"/>
</dbReference>
<evidence type="ECO:0000313" key="6">
    <source>
        <dbReference type="EMBL" id="ADI73721.1"/>
    </source>
</evidence>
<organism evidence="6 7">
    <name type="scientific">Methanohalobium evestigatum (strain ATCC BAA-1072 / DSM 3721 / NBRC 107634 / OCM 161 / Z-7303)</name>
    <dbReference type="NCBI Taxonomy" id="644295"/>
    <lineage>
        <taxon>Archaea</taxon>
        <taxon>Methanobacteriati</taxon>
        <taxon>Methanobacteriota</taxon>
        <taxon>Stenosarchaea group</taxon>
        <taxon>Methanomicrobia</taxon>
        <taxon>Methanosarcinales</taxon>
        <taxon>Methanosarcinaceae</taxon>
        <taxon>Methanohalobium</taxon>
    </lineage>
</organism>
<dbReference type="PANTHER" id="PTHR43288">
    <property type="entry name" value="BIOTIN SYNTHASE-RELATED PROTEIN, RADICAL SAM SUPERFAMILY"/>
    <property type="match status" value="1"/>
</dbReference>
<dbReference type="GO" id="GO:0003824">
    <property type="term" value="F:catalytic activity"/>
    <property type="evidence" value="ECO:0007669"/>
    <property type="project" value="InterPro"/>
</dbReference>
<name>D7E8Q0_METEZ</name>
<evidence type="ECO:0000259" key="5">
    <source>
        <dbReference type="Pfam" id="PF26257"/>
    </source>
</evidence>
<dbReference type="InterPro" id="IPR058240">
    <property type="entry name" value="rSAM_sf"/>
</dbReference>
<dbReference type="CDD" id="cd01335">
    <property type="entry name" value="Radical_SAM"/>
    <property type="match status" value="1"/>
</dbReference>
<dbReference type="Gene3D" id="3.20.20.70">
    <property type="entry name" value="Aldolase class I"/>
    <property type="match status" value="1"/>
</dbReference>
<dbReference type="EMBL" id="CP002069">
    <property type="protein sequence ID" value="ADI73721.1"/>
    <property type="molecule type" value="Genomic_DNA"/>
</dbReference>
<dbReference type="SFLD" id="SFLDG01108">
    <property type="entry name" value="Uncharacterised_Radical_SAM_Su"/>
    <property type="match status" value="1"/>
</dbReference>
<accession>D7E8Q0</accession>
<proteinExistence type="predicted"/>
<dbReference type="PANTHER" id="PTHR43288:SF1">
    <property type="entry name" value="GLYCYL-RADICAL ENZYME ACTIVATING ENZYME MJ0021-RELATED"/>
    <property type="match status" value="1"/>
</dbReference>
<dbReference type="KEGG" id="mev:Metev_0823"/>
<evidence type="ECO:0000256" key="3">
    <source>
        <dbReference type="ARBA" id="ARBA00023004"/>
    </source>
</evidence>
<dbReference type="SUPFAM" id="SSF102114">
    <property type="entry name" value="Radical SAM enzymes"/>
    <property type="match status" value="1"/>
</dbReference>
<dbReference type="GO" id="GO:0046872">
    <property type="term" value="F:metal ion binding"/>
    <property type="evidence" value="ECO:0007669"/>
    <property type="project" value="UniProtKB-KW"/>
</dbReference>
<dbReference type="InterPro" id="IPR013785">
    <property type="entry name" value="Aldolase_TIM"/>
</dbReference>
<dbReference type="GeneID" id="9346449"/>
<dbReference type="InterPro" id="IPR007197">
    <property type="entry name" value="rSAM"/>
</dbReference>
<evidence type="ECO:0000256" key="4">
    <source>
        <dbReference type="ARBA" id="ARBA00023014"/>
    </source>
</evidence>
<dbReference type="Pfam" id="PF26257">
    <property type="entry name" value="DUF8061"/>
    <property type="match status" value="1"/>
</dbReference>
<dbReference type="HOGENOM" id="CLU_053467_0_0_2"/>
<keyword evidence="7" id="KW-1185">Reference proteome</keyword>
<protein>
    <submittedName>
        <fullName evidence="6">Radical SAM domain protein</fullName>
    </submittedName>
</protein>